<feature type="region of interest" description="Disordered" evidence="1">
    <location>
        <begin position="1"/>
        <end position="21"/>
    </location>
</feature>
<organism evidence="3 4">
    <name type="scientific">Streptomyces kaempferi</name>
    <dbReference type="NCBI Taxonomy" id="333725"/>
    <lineage>
        <taxon>Bacteria</taxon>
        <taxon>Bacillati</taxon>
        <taxon>Actinomycetota</taxon>
        <taxon>Actinomycetes</taxon>
        <taxon>Kitasatosporales</taxon>
        <taxon>Streptomycetaceae</taxon>
        <taxon>Streptomyces</taxon>
    </lineage>
</organism>
<dbReference type="Pfam" id="PF02627">
    <property type="entry name" value="CMD"/>
    <property type="match status" value="1"/>
</dbReference>
<dbReference type="SUPFAM" id="SSF69118">
    <property type="entry name" value="AhpD-like"/>
    <property type="match status" value="1"/>
</dbReference>
<proteinExistence type="predicted"/>
<dbReference type="PANTHER" id="PTHR34846:SF5">
    <property type="entry name" value="CARBOXYMUCONOLACTONE DECARBOXYLASE-LIKE DOMAIN-CONTAINING PROTEIN"/>
    <property type="match status" value="1"/>
</dbReference>
<dbReference type="EMBL" id="JBHTMM010000048">
    <property type="protein sequence ID" value="MFD1310202.1"/>
    <property type="molecule type" value="Genomic_DNA"/>
</dbReference>
<dbReference type="InterPro" id="IPR003779">
    <property type="entry name" value="CMD-like"/>
</dbReference>
<evidence type="ECO:0000313" key="4">
    <source>
        <dbReference type="Proteomes" id="UP001597058"/>
    </source>
</evidence>
<comment type="caution">
    <text evidence="3">The sequence shown here is derived from an EMBL/GenBank/DDBJ whole genome shotgun (WGS) entry which is preliminary data.</text>
</comment>
<dbReference type="InterPro" id="IPR029032">
    <property type="entry name" value="AhpD-like"/>
</dbReference>
<dbReference type="Pfam" id="PF13459">
    <property type="entry name" value="Fer4_15"/>
    <property type="match status" value="1"/>
</dbReference>
<dbReference type="Gene3D" id="1.20.1290.10">
    <property type="entry name" value="AhpD-like"/>
    <property type="match status" value="1"/>
</dbReference>
<dbReference type="PANTHER" id="PTHR34846">
    <property type="entry name" value="4-CARBOXYMUCONOLACTONE DECARBOXYLASE FAMILY PROTEIN (AFU_ORTHOLOGUE AFUA_6G11590)"/>
    <property type="match status" value="1"/>
</dbReference>
<evidence type="ECO:0000313" key="3">
    <source>
        <dbReference type="EMBL" id="MFD1310202.1"/>
    </source>
</evidence>
<dbReference type="SUPFAM" id="SSF54862">
    <property type="entry name" value="4Fe-4S ferredoxins"/>
    <property type="match status" value="1"/>
</dbReference>
<name>A0ABW3XKR0_9ACTN</name>
<sequence length="259" mass="27949">MTSSPASVRVPGTPRIAPLPPSEWPASLRSLLADSHKDGAGRVNLFGTLAHHPVLAHAWLSLARVLTHEGTLGDRRRELVVLRTAHRLGGTFVHERHRTPATEAGLTAEEIRATAAAPDAHPWTDEERTLLETCDLLAAHSTLPDGLWQRLARELDPEQLIELLVLAGQTAAMCTTLGVLRTPSDDAGAVRPHLTVRVDRQRCRSAGRCAGAAPEVFEQSDTDGRVTLLVPEPDQKYAHDVRLAADLCPSGAITLMDAT</sequence>
<gene>
    <name evidence="3" type="ORF">ACFQ5X_30655</name>
</gene>
<dbReference type="Proteomes" id="UP001597058">
    <property type="component" value="Unassembled WGS sequence"/>
</dbReference>
<evidence type="ECO:0000256" key="1">
    <source>
        <dbReference type="SAM" id="MobiDB-lite"/>
    </source>
</evidence>
<dbReference type="RefSeq" id="WP_356013240.1">
    <property type="nucleotide sequence ID" value="NZ_JBHSKH010000057.1"/>
</dbReference>
<accession>A0ABW3XKR0</accession>
<reference evidence="4" key="1">
    <citation type="journal article" date="2019" name="Int. J. Syst. Evol. Microbiol.">
        <title>The Global Catalogue of Microorganisms (GCM) 10K type strain sequencing project: providing services to taxonomists for standard genome sequencing and annotation.</title>
        <authorList>
            <consortium name="The Broad Institute Genomics Platform"/>
            <consortium name="The Broad Institute Genome Sequencing Center for Infectious Disease"/>
            <person name="Wu L."/>
            <person name="Ma J."/>
        </authorList>
    </citation>
    <scope>NUCLEOTIDE SEQUENCE [LARGE SCALE GENOMIC DNA]</scope>
    <source>
        <strain evidence="4">CGMCC 4.7020</strain>
    </source>
</reference>
<dbReference type="Gene3D" id="3.30.70.20">
    <property type="match status" value="1"/>
</dbReference>
<keyword evidence="4" id="KW-1185">Reference proteome</keyword>
<feature type="domain" description="Carboxymuconolactone decarboxylase-like" evidence="2">
    <location>
        <begin position="53"/>
        <end position="128"/>
    </location>
</feature>
<protein>
    <submittedName>
        <fullName evidence="3">Ferredoxin</fullName>
    </submittedName>
</protein>
<evidence type="ECO:0000259" key="2">
    <source>
        <dbReference type="Pfam" id="PF02627"/>
    </source>
</evidence>